<keyword evidence="1" id="KW-1133">Transmembrane helix</keyword>
<comment type="caution">
    <text evidence="2">The sequence shown here is derived from an EMBL/GenBank/DDBJ whole genome shotgun (WGS) entry which is preliminary data.</text>
</comment>
<dbReference type="Proteomes" id="UP000229896">
    <property type="component" value="Unassembled WGS sequence"/>
</dbReference>
<name>A0A2M6YBL5_9BACT</name>
<keyword evidence="1" id="KW-0812">Transmembrane</keyword>
<dbReference type="EMBL" id="PEXI01000091">
    <property type="protein sequence ID" value="PIU24093.1"/>
    <property type="molecule type" value="Genomic_DNA"/>
</dbReference>
<evidence type="ECO:0000313" key="3">
    <source>
        <dbReference type="Proteomes" id="UP000229896"/>
    </source>
</evidence>
<feature type="transmembrane region" description="Helical" evidence="1">
    <location>
        <begin position="136"/>
        <end position="156"/>
    </location>
</feature>
<feature type="transmembrane region" description="Helical" evidence="1">
    <location>
        <begin position="27"/>
        <end position="51"/>
    </location>
</feature>
<feature type="transmembrane region" description="Helical" evidence="1">
    <location>
        <begin position="63"/>
        <end position="80"/>
    </location>
</feature>
<proteinExistence type="predicted"/>
<dbReference type="InterPro" id="IPR046487">
    <property type="entry name" value="DUF6580"/>
</dbReference>
<dbReference type="Pfam" id="PF20221">
    <property type="entry name" value="DUF6580"/>
    <property type="match status" value="1"/>
</dbReference>
<dbReference type="AlphaFoldDB" id="A0A2M6YBL5"/>
<evidence type="ECO:0000256" key="1">
    <source>
        <dbReference type="SAM" id="Phobius"/>
    </source>
</evidence>
<evidence type="ECO:0008006" key="4">
    <source>
        <dbReference type="Google" id="ProtNLM"/>
    </source>
</evidence>
<reference evidence="3" key="1">
    <citation type="submission" date="2017-09" db="EMBL/GenBank/DDBJ databases">
        <title>Depth-based differentiation of microbial function through sediment-hosted aquifers and enrichment of novel symbionts in the deep terrestrial subsurface.</title>
        <authorList>
            <person name="Probst A.J."/>
            <person name="Ladd B."/>
            <person name="Jarett J.K."/>
            <person name="Geller-Mcgrath D.E."/>
            <person name="Sieber C.M.K."/>
            <person name="Emerson J.B."/>
            <person name="Anantharaman K."/>
            <person name="Thomas B.C."/>
            <person name="Malmstrom R."/>
            <person name="Stieglmeier M."/>
            <person name="Klingl A."/>
            <person name="Woyke T."/>
            <person name="Ryan C.M."/>
            <person name="Banfield J.F."/>
        </authorList>
    </citation>
    <scope>NUCLEOTIDE SEQUENCE [LARGE SCALE GENOMIC DNA]</scope>
</reference>
<evidence type="ECO:0000313" key="2">
    <source>
        <dbReference type="EMBL" id="PIU24093.1"/>
    </source>
</evidence>
<gene>
    <name evidence="2" type="ORF">COT12_02885</name>
</gene>
<accession>A0A2M6YBL5</accession>
<organism evidence="2 3">
    <name type="scientific">Candidatus Berkelbacteria bacterium CG08_land_8_20_14_0_20_39_8</name>
    <dbReference type="NCBI Taxonomy" id="1974511"/>
    <lineage>
        <taxon>Bacteria</taxon>
        <taxon>Candidatus Berkelbacteria</taxon>
    </lineage>
</organism>
<protein>
    <recommendedName>
        <fullName evidence="4">ECF transporter S component</fullName>
    </recommendedName>
</protein>
<feature type="transmembrane region" description="Helical" evidence="1">
    <location>
        <begin position="86"/>
        <end position="115"/>
    </location>
</feature>
<keyword evidence="1" id="KW-0472">Membrane</keyword>
<sequence length="170" mass="18877">MLALGLLIVAVVLRFLPHIPNVAPMTAIALFTGVYFGGASAFLLPLAAMVISDIFLGFHSTMFFVYFSLILTVAIGQFVRSKKNPLVIAAGTLAGSILFFLITNFGVWLTTNWYAHSFAGLLKCFEMAIPFFRNSLFGDLMYVTIFFGTYELVLAVSNKKHKEVMWQKKS</sequence>